<dbReference type="PANTHER" id="PTHR30055">
    <property type="entry name" value="HTH-TYPE TRANSCRIPTIONAL REGULATOR RUTR"/>
    <property type="match status" value="1"/>
</dbReference>
<dbReference type="RefSeq" id="WP_104529238.1">
    <property type="nucleotide sequence ID" value="NZ_POQT01000024.1"/>
</dbReference>
<evidence type="ECO:0000313" key="7">
    <source>
        <dbReference type="Proteomes" id="UP000292507"/>
    </source>
</evidence>
<dbReference type="InterPro" id="IPR009057">
    <property type="entry name" value="Homeodomain-like_sf"/>
</dbReference>
<feature type="domain" description="HTH tetR-type" evidence="5">
    <location>
        <begin position="22"/>
        <end position="82"/>
    </location>
</feature>
<dbReference type="InterPro" id="IPR050109">
    <property type="entry name" value="HTH-type_TetR-like_transc_reg"/>
</dbReference>
<evidence type="ECO:0000256" key="1">
    <source>
        <dbReference type="ARBA" id="ARBA00023015"/>
    </source>
</evidence>
<keyword evidence="2 4" id="KW-0238">DNA-binding</keyword>
<evidence type="ECO:0000313" key="6">
    <source>
        <dbReference type="EMBL" id="RZU32290.1"/>
    </source>
</evidence>
<name>A0A4Q7Y5X8_9ACTN</name>
<evidence type="ECO:0000256" key="4">
    <source>
        <dbReference type="PROSITE-ProRule" id="PRU00335"/>
    </source>
</evidence>
<dbReference type="Gene3D" id="1.10.357.10">
    <property type="entry name" value="Tetracycline Repressor, domain 2"/>
    <property type="match status" value="1"/>
</dbReference>
<dbReference type="Proteomes" id="UP000292507">
    <property type="component" value="Unassembled WGS sequence"/>
</dbReference>
<dbReference type="PANTHER" id="PTHR30055:SF234">
    <property type="entry name" value="HTH-TYPE TRANSCRIPTIONAL REGULATOR BETI"/>
    <property type="match status" value="1"/>
</dbReference>
<dbReference type="GO" id="GO:0000976">
    <property type="term" value="F:transcription cis-regulatory region binding"/>
    <property type="evidence" value="ECO:0007669"/>
    <property type="project" value="TreeGrafter"/>
</dbReference>
<dbReference type="SUPFAM" id="SSF46689">
    <property type="entry name" value="Homeodomain-like"/>
    <property type="match status" value="1"/>
</dbReference>
<dbReference type="Pfam" id="PF00440">
    <property type="entry name" value="TetR_N"/>
    <property type="match status" value="1"/>
</dbReference>
<organism evidence="6 7">
    <name type="scientific">Blastococcus saxobsidens</name>
    <dbReference type="NCBI Taxonomy" id="138336"/>
    <lineage>
        <taxon>Bacteria</taxon>
        <taxon>Bacillati</taxon>
        <taxon>Actinomycetota</taxon>
        <taxon>Actinomycetes</taxon>
        <taxon>Geodermatophilales</taxon>
        <taxon>Geodermatophilaceae</taxon>
        <taxon>Blastococcus</taxon>
    </lineage>
</organism>
<comment type="caution">
    <text evidence="6">The sequence shown here is derived from an EMBL/GenBank/DDBJ whole genome shotgun (WGS) entry which is preliminary data.</text>
</comment>
<keyword evidence="1" id="KW-0805">Transcription regulation</keyword>
<protein>
    <submittedName>
        <fullName evidence="6">TetR family transcriptional regulator</fullName>
    </submittedName>
</protein>
<feature type="DNA-binding region" description="H-T-H motif" evidence="4">
    <location>
        <begin position="45"/>
        <end position="64"/>
    </location>
</feature>
<gene>
    <name evidence="6" type="ORF">BKA19_1985</name>
</gene>
<keyword evidence="3" id="KW-0804">Transcription</keyword>
<evidence type="ECO:0000259" key="5">
    <source>
        <dbReference type="PROSITE" id="PS50977"/>
    </source>
</evidence>
<dbReference type="GO" id="GO:0003700">
    <property type="term" value="F:DNA-binding transcription factor activity"/>
    <property type="evidence" value="ECO:0007669"/>
    <property type="project" value="TreeGrafter"/>
</dbReference>
<sequence length="222" mass="23970">MDEVKASGRRRYRSPLREDAARRTRRAIVAAASDLFVARGYAGTSLAAIADAAGVARPTVFAAYGSKAALLRQVLDQALAGDDEPVPVASRPWFAPVWEARTPAGVLDAYATVCALIGERAAAVFETVRRAADGAPEAAELWASLQQNRLAGARMVIEHVRRVGDLRPGLQVEQAVDVLWIWNDPAHHAALVDERGWAPEDFREWLSGRMRESLLPAGPAAA</sequence>
<evidence type="ECO:0000256" key="3">
    <source>
        <dbReference type="ARBA" id="ARBA00023163"/>
    </source>
</evidence>
<dbReference type="AlphaFoldDB" id="A0A4Q7Y5X8"/>
<dbReference type="EMBL" id="SHKV01000001">
    <property type="protein sequence ID" value="RZU32290.1"/>
    <property type="molecule type" value="Genomic_DNA"/>
</dbReference>
<evidence type="ECO:0000256" key="2">
    <source>
        <dbReference type="ARBA" id="ARBA00023125"/>
    </source>
</evidence>
<accession>A0A4Q7Y5X8</accession>
<dbReference type="InterPro" id="IPR001647">
    <property type="entry name" value="HTH_TetR"/>
</dbReference>
<dbReference type="PROSITE" id="PS50977">
    <property type="entry name" value="HTH_TETR_2"/>
    <property type="match status" value="1"/>
</dbReference>
<dbReference type="PRINTS" id="PR00455">
    <property type="entry name" value="HTHTETR"/>
</dbReference>
<reference evidence="6 7" key="1">
    <citation type="submission" date="2019-02" db="EMBL/GenBank/DDBJ databases">
        <title>Sequencing the genomes of 1000 actinobacteria strains.</title>
        <authorList>
            <person name="Klenk H.-P."/>
        </authorList>
    </citation>
    <scope>NUCLEOTIDE SEQUENCE [LARGE SCALE GENOMIC DNA]</scope>
    <source>
        <strain evidence="6 7">DSM 44509</strain>
    </source>
</reference>
<dbReference type="OrthoDB" id="4823039at2"/>
<proteinExistence type="predicted"/>
<keyword evidence="7" id="KW-1185">Reference proteome</keyword>